<dbReference type="Pfam" id="PF01522">
    <property type="entry name" value="Polysacc_deac_1"/>
    <property type="match status" value="1"/>
</dbReference>
<dbReference type="EMBL" id="WMIG01000012">
    <property type="protein sequence ID" value="MTH60997.1"/>
    <property type="molecule type" value="Genomic_DNA"/>
</dbReference>
<evidence type="ECO:0000256" key="2">
    <source>
        <dbReference type="ARBA" id="ARBA00010973"/>
    </source>
</evidence>
<keyword evidence="7" id="KW-1185">Reference proteome</keyword>
<dbReference type="AlphaFoldDB" id="A0A844HRN6"/>
<dbReference type="Gene3D" id="3.20.20.370">
    <property type="entry name" value="Glycoside hydrolase/deacetylase"/>
    <property type="match status" value="1"/>
</dbReference>
<evidence type="ECO:0000256" key="1">
    <source>
        <dbReference type="ARBA" id="ARBA00003236"/>
    </source>
</evidence>
<comment type="function">
    <text evidence="1">Is involved in generating a small heat-stable compound (Nod), an acylated oligomer of N-acetylglucosamine, that stimulates mitosis in various plant protoplasts.</text>
</comment>
<evidence type="ECO:0000256" key="3">
    <source>
        <dbReference type="ARBA" id="ARBA00020071"/>
    </source>
</evidence>
<dbReference type="InterPro" id="IPR037950">
    <property type="entry name" value="PgdA-like"/>
</dbReference>
<accession>A0A844HRN6</accession>
<dbReference type="GO" id="GO:0005975">
    <property type="term" value="P:carbohydrate metabolic process"/>
    <property type="evidence" value="ECO:0007669"/>
    <property type="project" value="InterPro"/>
</dbReference>
<evidence type="ECO:0000256" key="4">
    <source>
        <dbReference type="ARBA" id="ARBA00032976"/>
    </source>
</evidence>
<evidence type="ECO:0000259" key="5">
    <source>
        <dbReference type="PROSITE" id="PS51677"/>
    </source>
</evidence>
<organism evidence="6 7">
    <name type="scientific">Paracoccus litorisediminis</name>
    <dbReference type="NCBI Taxonomy" id="2006130"/>
    <lineage>
        <taxon>Bacteria</taxon>
        <taxon>Pseudomonadati</taxon>
        <taxon>Pseudomonadota</taxon>
        <taxon>Alphaproteobacteria</taxon>
        <taxon>Rhodobacterales</taxon>
        <taxon>Paracoccaceae</taxon>
        <taxon>Paracoccus</taxon>
    </lineage>
</organism>
<dbReference type="PANTHER" id="PTHR47561">
    <property type="entry name" value="POLYSACCHARIDE DEACETYLASE FAMILY PROTEIN (AFU_ORTHOLOGUE AFUA_6G05030)"/>
    <property type="match status" value="1"/>
</dbReference>
<name>A0A844HRN6_9RHOB</name>
<dbReference type="InterPro" id="IPR002509">
    <property type="entry name" value="NODB_dom"/>
</dbReference>
<proteinExistence type="inferred from homology"/>
<sequence length="296" mass="34071">MLSNKIQWPNGARCACAITFDVDADSLIHISRPTDGFDRLSPISMGRYGPTVGVPRIVETYRRLGLKQTFFMPAWVMEQYPQAVDTILQGGHEIAHHSYLHEDPSAQSDAEQEYWFDKATDVHVAMTGQKPRGYRAPVYNVTQKVIDRLIARGFLYESSLMADDNPYVMRTDAGELIEMPVHWGNDDWPPFAHYAEIGYLMPVRAPSDGLRAFFEEFDAAYEAGGFWMPVLHPFLTGRLARWMQMEKWLEQVRTRDDVWFAPLEDIARHVQAEHRAGRGVRVENLPYYQRPVHLGR</sequence>
<comment type="similarity">
    <text evidence="2">Belongs to the polysaccharide deacetylase family.</text>
</comment>
<dbReference type="RefSeq" id="WP_343043107.1">
    <property type="nucleotide sequence ID" value="NZ_JBHGCD010000021.1"/>
</dbReference>
<feature type="domain" description="NodB homology" evidence="5">
    <location>
        <begin position="39"/>
        <end position="261"/>
    </location>
</feature>
<dbReference type="SUPFAM" id="SSF88713">
    <property type="entry name" value="Glycoside hydrolase/deacetylase"/>
    <property type="match status" value="1"/>
</dbReference>
<gene>
    <name evidence="6" type="ORF">GL300_17435</name>
</gene>
<dbReference type="PROSITE" id="PS51677">
    <property type="entry name" value="NODB"/>
    <property type="match status" value="1"/>
</dbReference>
<dbReference type="GO" id="GO:0016810">
    <property type="term" value="F:hydrolase activity, acting on carbon-nitrogen (but not peptide) bonds"/>
    <property type="evidence" value="ECO:0007669"/>
    <property type="project" value="InterPro"/>
</dbReference>
<dbReference type="Proteomes" id="UP000449846">
    <property type="component" value="Unassembled WGS sequence"/>
</dbReference>
<evidence type="ECO:0000313" key="6">
    <source>
        <dbReference type="EMBL" id="MTH60997.1"/>
    </source>
</evidence>
<dbReference type="PANTHER" id="PTHR47561:SF1">
    <property type="entry name" value="POLYSACCHARIDE DEACETYLASE FAMILY PROTEIN (AFU_ORTHOLOGUE AFUA_6G05030)"/>
    <property type="match status" value="1"/>
</dbReference>
<comment type="caution">
    <text evidence="6">The sequence shown here is derived from an EMBL/GenBank/DDBJ whole genome shotgun (WGS) entry which is preliminary data.</text>
</comment>
<reference evidence="6 7" key="1">
    <citation type="submission" date="2019-11" db="EMBL/GenBank/DDBJ databases">
        <authorList>
            <person name="Dong K."/>
        </authorList>
    </citation>
    <scope>NUCLEOTIDE SEQUENCE [LARGE SCALE GENOMIC DNA]</scope>
    <source>
        <strain evidence="6 7">NBRC 112902</strain>
    </source>
</reference>
<evidence type="ECO:0000313" key="7">
    <source>
        <dbReference type="Proteomes" id="UP000449846"/>
    </source>
</evidence>
<dbReference type="CDD" id="cd10938">
    <property type="entry name" value="CE4_HpPgdA_like"/>
    <property type="match status" value="1"/>
</dbReference>
<dbReference type="InterPro" id="IPR011330">
    <property type="entry name" value="Glyco_hydro/deAcase_b/a-brl"/>
</dbReference>
<protein>
    <recommendedName>
        <fullName evidence="3">Chitooligosaccharide deacetylase</fullName>
    </recommendedName>
    <alternativeName>
        <fullName evidence="4">Nodulation protein B</fullName>
    </alternativeName>
</protein>